<protein>
    <submittedName>
        <fullName evidence="2">Uncharacterized protein</fullName>
    </submittedName>
</protein>
<keyword evidence="1" id="KW-0812">Transmembrane</keyword>
<evidence type="ECO:0000313" key="2">
    <source>
        <dbReference type="EMBL" id="RAJ16841.1"/>
    </source>
</evidence>
<accession>A0A327RK98</accession>
<proteinExistence type="predicted"/>
<keyword evidence="1" id="KW-0472">Membrane</keyword>
<feature type="transmembrane region" description="Helical" evidence="1">
    <location>
        <begin position="120"/>
        <end position="137"/>
    </location>
</feature>
<feature type="transmembrane region" description="Helical" evidence="1">
    <location>
        <begin position="57"/>
        <end position="74"/>
    </location>
</feature>
<dbReference type="AlphaFoldDB" id="A0A327RK98"/>
<name>A0A327RK98_9FLAO</name>
<comment type="caution">
    <text evidence="2">The sequence shown here is derived from an EMBL/GenBank/DDBJ whole genome shotgun (WGS) entry which is preliminary data.</text>
</comment>
<keyword evidence="3" id="KW-1185">Reference proteome</keyword>
<reference evidence="2 3" key="1">
    <citation type="submission" date="2018-06" db="EMBL/GenBank/DDBJ databases">
        <title>Genomic Encyclopedia of Archaeal and Bacterial Type Strains, Phase II (KMG-II): from individual species to whole genera.</title>
        <authorList>
            <person name="Goeker M."/>
        </authorList>
    </citation>
    <scope>NUCLEOTIDE SEQUENCE [LARGE SCALE GENOMIC DNA]</scope>
    <source>
        <strain evidence="2 3">DSM 24464</strain>
    </source>
</reference>
<feature type="transmembrane region" description="Helical" evidence="1">
    <location>
        <begin position="17"/>
        <end position="37"/>
    </location>
</feature>
<organism evidence="2 3">
    <name type="scientific">Olleya aquimaris</name>
    <dbReference type="NCBI Taxonomy" id="639310"/>
    <lineage>
        <taxon>Bacteria</taxon>
        <taxon>Pseudomonadati</taxon>
        <taxon>Bacteroidota</taxon>
        <taxon>Flavobacteriia</taxon>
        <taxon>Flavobacteriales</taxon>
        <taxon>Flavobacteriaceae</taxon>
    </lineage>
</organism>
<sequence>MQPITQLLDNDTFVKRVQYLIITLFILLIAFDIYLAIDNSVEGDTISNIIKSYTDNGLYILTFFWGALAANFFFPTKHTLLVSRTVGSIILIVFAIFIYWFSLGTMVKNMIGPTENDIRIAHAIYMVFGFLMAFLFWRQPAKSSL</sequence>
<keyword evidence="1" id="KW-1133">Transmembrane helix</keyword>
<dbReference type="RefSeq" id="WP_111658972.1">
    <property type="nucleotide sequence ID" value="NZ_QLLO01000002.1"/>
</dbReference>
<gene>
    <name evidence="2" type="ORF">LY08_00617</name>
</gene>
<feature type="transmembrane region" description="Helical" evidence="1">
    <location>
        <begin position="81"/>
        <end position="100"/>
    </location>
</feature>
<dbReference type="Proteomes" id="UP000248703">
    <property type="component" value="Unassembled WGS sequence"/>
</dbReference>
<evidence type="ECO:0000313" key="3">
    <source>
        <dbReference type="Proteomes" id="UP000248703"/>
    </source>
</evidence>
<dbReference type="OrthoDB" id="1138973at2"/>
<dbReference type="EMBL" id="QLLO01000002">
    <property type="protein sequence ID" value="RAJ16841.1"/>
    <property type="molecule type" value="Genomic_DNA"/>
</dbReference>
<evidence type="ECO:0000256" key="1">
    <source>
        <dbReference type="SAM" id="Phobius"/>
    </source>
</evidence>